<dbReference type="SUPFAM" id="SSF53187">
    <property type="entry name" value="Zn-dependent exopeptidases"/>
    <property type="match status" value="1"/>
</dbReference>
<dbReference type="Gene3D" id="3.40.630.10">
    <property type="entry name" value="Zn peptidases"/>
    <property type="match status" value="1"/>
</dbReference>
<evidence type="ECO:0000256" key="3">
    <source>
        <dbReference type="ARBA" id="ARBA00022723"/>
    </source>
</evidence>
<feature type="domain" description="Peptidase M20 dimerisation" evidence="6">
    <location>
        <begin position="199"/>
        <end position="342"/>
    </location>
</feature>
<accession>A0A387BRW3</accession>
<dbReference type="InterPro" id="IPR036264">
    <property type="entry name" value="Bact_exopeptidase_dim_dom"/>
</dbReference>
<dbReference type="GO" id="GO:0016787">
    <property type="term" value="F:hydrolase activity"/>
    <property type="evidence" value="ECO:0007669"/>
    <property type="project" value="UniProtKB-KW"/>
</dbReference>
<comment type="cofactor">
    <cofactor evidence="1">
        <name>Zn(2+)</name>
        <dbReference type="ChEBI" id="CHEBI:29105"/>
    </cofactor>
</comment>
<evidence type="ECO:0000313" key="8">
    <source>
        <dbReference type="Proteomes" id="UP000275069"/>
    </source>
</evidence>
<evidence type="ECO:0000256" key="5">
    <source>
        <dbReference type="ARBA" id="ARBA00022833"/>
    </source>
</evidence>
<proteinExistence type="inferred from homology"/>
<dbReference type="InterPro" id="IPR002933">
    <property type="entry name" value="Peptidase_M20"/>
</dbReference>
<evidence type="ECO:0000313" key="7">
    <source>
        <dbReference type="EMBL" id="AYG03800.1"/>
    </source>
</evidence>
<dbReference type="AlphaFoldDB" id="A0A387BRW3"/>
<dbReference type="InterPro" id="IPR001261">
    <property type="entry name" value="ArgE/DapE_CS"/>
</dbReference>
<dbReference type="Gene3D" id="1.10.150.900">
    <property type="match status" value="1"/>
</dbReference>
<dbReference type="InterPro" id="IPR011650">
    <property type="entry name" value="Peptidase_M20_dimer"/>
</dbReference>
<dbReference type="KEGG" id="gry:D7I44_09795"/>
<organism evidence="7 8">
    <name type="scientific">Gryllotalpicola protaetiae</name>
    <dbReference type="NCBI Taxonomy" id="2419771"/>
    <lineage>
        <taxon>Bacteria</taxon>
        <taxon>Bacillati</taxon>
        <taxon>Actinomycetota</taxon>
        <taxon>Actinomycetes</taxon>
        <taxon>Micrococcales</taxon>
        <taxon>Microbacteriaceae</taxon>
        <taxon>Gryllotalpicola</taxon>
    </lineage>
</organism>
<evidence type="ECO:0000259" key="6">
    <source>
        <dbReference type="Pfam" id="PF07687"/>
    </source>
</evidence>
<reference evidence="7 8" key="1">
    <citation type="submission" date="2018-09" db="EMBL/GenBank/DDBJ databases">
        <title>Genome sequencing of strain 2DFW10M-5.</title>
        <authorList>
            <person name="Heo J."/>
            <person name="Kim S.-J."/>
            <person name="Kwon S.-W."/>
        </authorList>
    </citation>
    <scope>NUCLEOTIDE SEQUENCE [LARGE SCALE GENOMIC DNA]</scope>
    <source>
        <strain evidence="7 8">2DFW10M-5</strain>
    </source>
</reference>
<protein>
    <submittedName>
        <fullName evidence="7">M20/M25/M40 family metallo-hydrolase</fullName>
    </submittedName>
</protein>
<dbReference type="InterPro" id="IPR050072">
    <property type="entry name" value="Peptidase_M20A"/>
</dbReference>
<keyword evidence="8" id="KW-1185">Reference proteome</keyword>
<name>A0A387BRW3_9MICO</name>
<dbReference type="PANTHER" id="PTHR43808">
    <property type="entry name" value="ACETYLORNITHINE DEACETYLASE"/>
    <property type="match status" value="1"/>
</dbReference>
<keyword evidence="3" id="KW-0479">Metal-binding</keyword>
<dbReference type="EMBL" id="CP032624">
    <property type="protein sequence ID" value="AYG03800.1"/>
    <property type="molecule type" value="Genomic_DNA"/>
</dbReference>
<keyword evidence="5" id="KW-0862">Zinc</keyword>
<dbReference type="OrthoDB" id="7055905at2"/>
<dbReference type="PROSITE" id="PS00758">
    <property type="entry name" value="ARGE_DAPE_CPG2_1"/>
    <property type="match status" value="1"/>
</dbReference>
<dbReference type="Pfam" id="PF07687">
    <property type="entry name" value="M20_dimer"/>
    <property type="match status" value="1"/>
</dbReference>
<sequence>MTEPTDDLTTETVELLRELIRNACVADGSADSGGEERSAATLQHFFAGTGASVELVEPHPGRVSLVAELPGTDPDAPSLLLLGHTDVVPPGRGWTHDPFGGELVAGESATWVWGRGALDMLHLTAAYAVVMRTLALSGERMPGRLVFAAVADEESGGHLGAEWIVANRPELVDVDGVLSETGGIPLATGGQVRGVTVTVGEKGMSGRRVRFAGHPRHASTPWGADNAIVTAAAAIARIAEHTGFAQIDDLWPHYVAALDLPADVRAALVDPSRIDAALPQLGPIAGLAHAVTHTTYSPDLVRGGDKLNIVAQSAHVDLDIRTLPGVTGADVDAQLREALGPLAAVVVIEPLGGQNPASRSPLDTPLYAALDEAVAAAYPGARAVPVIAPGAADSRYFRNRGIPAYGFGMFSPRWRHADFRNLVHSVDERIDVESVGLAVHAIERVVRRVLSPGRSG</sequence>
<comment type="similarity">
    <text evidence="2">Belongs to the peptidase M20A family.</text>
</comment>
<dbReference type="SUPFAM" id="SSF55031">
    <property type="entry name" value="Bacterial exopeptidase dimerisation domain"/>
    <property type="match status" value="1"/>
</dbReference>
<dbReference type="Pfam" id="PF01546">
    <property type="entry name" value="Peptidase_M20"/>
    <property type="match status" value="1"/>
</dbReference>
<gene>
    <name evidence="7" type="ORF">D7I44_09795</name>
</gene>
<keyword evidence="4 7" id="KW-0378">Hydrolase</keyword>
<dbReference type="Proteomes" id="UP000275069">
    <property type="component" value="Chromosome"/>
</dbReference>
<dbReference type="RefSeq" id="WP_120789333.1">
    <property type="nucleotide sequence ID" value="NZ_CP032624.1"/>
</dbReference>
<evidence type="ECO:0000256" key="1">
    <source>
        <dbReference type="ARBA" id="ARBA00001947"/>
    </source>
</evidence>
<evidence type="ECO:0000256" key="4">
    <source>
        <dbReference type="ARBA" id="ARBA00022801"/>
    </source>
</evidence>
<dbReference type="Gene3D" id="3.30.70.360">
    <property type="match status" value="1"/>
</dbReference>
<evidence type="ECO:0000256" key="2">
    <source>
        <dbReference type="ARBA" id="ARBA00006247"/>
    </source>
</evidence>
<dbReference type="GO" id="GO:0046872">
    <property type="term" value="F:metal ion binding"/>
    <property type="evidence" value="ECO:0007669"/>
    <property type="project" value="UniProtKB-KW"/>
</dbReference>
<dbReference type="PANTHER" id="PTHR43808:SF8">
    <property type="entry name" value="PEPTIDASE M20 DIMERISATION DOMAIN-CONTAINING PROTEIN"/>
    <property type="match status" value="1"/>
</dbReference>